<dbReference type="SMART" id="SM00345">
    <property type="entry name" value="HTH_GNTR"/>
    <property type="match status" value="1"/>
</dbReference>
<protein>
    <submittedName>
        <fullName evidence="5">GntR family transcriptional regulator</fullName>
    </submittedName>
</protein>
<evidence type="ECO:0000256" key="3">
    <source>
        <dbReference type="ARBA" id="ARBA00023163"/>
    </source>
</evidence>
<keyword evidence="6" id="KW-1185">Reference proteome</keyword>
<proteinExistence type="predicted"/>
<gene>
    <name evidence="5" type="ORF">DLJ53_06950</name>
</gene>
<dbReference type="PROSITE" id="PS50949">
    <property type="entry name" value="HTH_GNTR"/>
    <property type="match status" value="1"/>
</dbReference>
<dbReference type="SMART" id="SM00895">
    <property type="entry name" value="FCD"/>
    <property type="match status" value="1"/>
</dbReference>
<dbReference type="InterPro" id="IPR011711">
    <property type="entry name" value="GntR_C"/>
</dbReference>
<dbReference type="Gene3D" id="1.10.10.10">
    <property type="entry name" value="Winged helix-like DNA-binding domain superfamily/Winged helix DNA-binding domain"/>
    <property type="match status" value="1"/>
</dbReference>
<evidence type="ECO:0000313" key="5">
    <source>
        <dbReference type="EMBL" id="RAI04179.1"/>
    </source>
</evidence>
<evidence type="ECO:0000259" key="4">
    <source>
        <dbReference type="PROSITE" id="PS50949"/>
    </source>
</evidence>
<dbReference type="SUPFAM" id="SSF48008">
    <property type="entry name" value="GntR ligand-binding domain-like"/>
    <property type="match status" value="1"/>
</dbReference>
<keyword evidence="3" id="KW-0804">Transcription</keyword>
<name>A0A8B2P6I0_9HYPH</name>
<dbReference type="SUPFAM" id="SSF46785">
    <property type="entry name" value="Winged helix' DNA-binding domain"/>
    <property type="match status" value="1"/>
</dbReference>
<dbReference type="RefSeq" id="WP_111343440.1">
    <property type="nucleotide sequence ID" value="NZ_QHHQ01000001.1"/>
</dbReference>
<feature type="domain" description="HTH gntR-type" evidence="4">
    <location>
        <begin position="17"/>
        <end position="84"/>
    </location>
</feature>
<dbReference type="Proteomes" id="UP000249590">
    <property type="component" value="Unassembled WGS sequence"/>
</dbReference>
<evidence type="ECO:0000313" key="6">
    <source>
        <dbReference type="Proteomes" id="UP000249590"/>
    </source>
</evidence>
<keyword evidence="2" id="KW-0238">DNA-binding</keyword>
<dbReference type="GO" id="GO:0003700">
    <property type="term" value="F:DNA-binding transcription factor activity"/>
    <property type="evidence" value="ECO:0007669"/>
    <property type="project" value="InterPro"/>
</dbReference>
<keyword evidence="1" id="KW-0805">Transcription regulation</keyword>
<dbReference type="InterPro" id="IPR036390">
    <property type="entry name" value="WH_DNA-bd_sf"/>
</dbReference>
<dbReference type="EMBL" id="QHHQ01000001">
    <property type="protein sequence ID" value="RAI04179.1"/>
    <property type="molecule type" value="Genomic_DNA"/>
</dbReference>
<evidence type="ECO:0000256" key="1">
    <source>
        <dbReference type="ARBA" id="ARBA00023015"/>
    </source>
</evidence>
<dbReference type="InterPro" id="IPR000524">
    <property type="entry name" value="Tscrpt_reg_HTH_GntR"/>
</dbReference>
<organism evidence="5 6">
    <name type="scientific">Acuticoccus sediminis</name>
    <dbReference type="NCBI Taxonomy" id="2184697"/>
    <lineage>
        <taxon>Bacteria</taxon>
        <taxon>Pseudomonadati</taxon>
        <taxon>Pseudomonadota</taxon>
        <taxon>Alphaproteobacteria</taxon>
        <taxon>Hyphomicrobiales</taxon>
        <taxon>Amorphaceae</taxon>
        <taxon>Acuticoccus</taxon>
    </lineage>
</organism>
<dbReference type="Gene3D" id="1.20.120.530">
    <property type="entry name" value="GntR ligand-binding domain-like"/>
    <property type="match status" value="1"/>
</dbReference>
<dbReference type="Pfam" id="PF00392">
    <property type="entry name" value="GntR"/>
    <property type="match status" value="1"/>
</dbReference>
<dbReference type="InterPro" id="IPR036388">
    <property type="entry name" value="WH-like_DNA-bd_sf"/>
</dbReference>
<dbReference type="Pfam" id="PF07729">
    <property type="entry name" value="FCD"/>
    <property type="match status" value="1"/>
</dbReference>
<reference evidence="5 6" key="1">
    <citation type="submission" date="2018-05" db="EMBL/GenBank/DDBJ databases">
        <title>Acuticoccus sediminis sp. nov., isolated from deep-sea sediment of Indian Ocean.</title>
        <authorList>
            <person name="Liu X."/>
            <person name="Lai Q."/>
            <person name="Du Y."/>
            <person name="Sun F."/>
            <person name="Zhang X."/>
            <person name="Wang S."/>
            <person name="Shao Z."/>
        </authorList>
    </citation>
    <scope>NUCLEOTIDE SEQUENCE [LARGE SCALE GENOMIC DNA]</scope>
    <source>
        <strain evidence="5 6">PTG4-2</strain>
    </source>
</reference>
<sequence length="233" mass="25115">MTESDAEVRSPAACRKVTLGTQVYEALCDRLVGGELAPGEKLSLRNLADSLGTSVMPVREAVSRLVADEALEVSPSRAISVPVMTRAMFCELTTVRVAIEGFAVEQAAYNHRARDLAILSAHDAAFRHECNAMIPDRVAALRANRDFHFALYAAADLATLMPIITGLWLKIGPVLNLDMRLSSQRLAIGGAEAQHARIIEALRRRDGAEARAAITRDIETTAGLIASTGRLTP</sequence>
<dbReference type="AlphaFoldDB" id="A0A8B2P6I0"/>
<dbReference type="PANTHER" id="PTHR43537">
    <property type="entry name" value="TRANSCRIPTIONAL REGULATOR, GNTR FAMILY"/>
    <property type="match status" value="1"/>
</dbReference>
<dbReference type="OrthoDB" id="9815654at2"/>
<accession>A0A8B2P6I0</accession>
<dbReference type="GO" id="GO:0003677">
    <property type="term" value="F:DNA binding"/>
    <property type="evidence" value="ECO:0007669"/>
    <property type="project" value="UniProtKB-KW"/>
</dbReference>
<comment type="caution">
    <text evidence="5">The sequence shown here is derived from an EMBL/GenBank/DDBJ whole genome shotgun (WGS) entry which is preliminary data.</text>
</comment>
<evidence type="ECO:0000256" key="2">
    <source>
        <dbReference type="ARBA" id="ARBA00023125"/>
    </source>
</evidence>
<dbReference type="InterPro" id="IPR008920">
    <property type="entry name" value="TF_FadR/GntR_C"/>
</dbReference>
<dbReference type="PANTHER" id="PTHR43537:SF39">
    <property type="entry name" value="HTH-TYPE TRANSCRIPTIONAL REGULATOR MCBR"/>
    <property type="match status" value="1"/>
</dbReference>